<protein>
    <submittedName>
        <fullName evidence="5">Tyrosine recombinase XerD</fullName>
    </submittedName>
</protein>
<proteinExistence type="inferred from homology"/>
<dbReference type="RefSeq" id="WP_055153141.1">
    <property type="nucleotide sequence ID" value="NZ_AP031426.1"/>
</dbReference>
<dbReference type="InterPro" id="IPR002104">
    <property type="entry name" value="Integrase_catalytic"/>
</dbReference>
<organism evidence="5 6">
    <name type="scientific">Blautia wexlerae</name>
    <dbReference type="NCBI Taxonomy" id="418240"/>
    <lineage>
        <taxon>Bacteria</taxon>
        <taxon>Bacillati</taxon>
        <taxon>Bacillota</taxon>
        <taxon>Clostridia</taxon>
        <taxon>Lachnospirales</taxon>
        <taxon>Lachnospiraceae</taxon>
        <taxon>Blautia</taxon>
    </lineage>
</organism>
<evidence type="ECO:0000256" key="2">
    <source>
        <dbReference type="ARBA" id="ARBA00023125"/>
    </source>
</evidence>
<dbReference type="Proteomes" id="UP000095712">
    <property type="component" value="Unassembled WGS sequence"/>
</dbReference>
<dbReference type="OrthoDB" id="9801717at2"/>
<dbReference type="GO" id="GO:0003677">
    <property type="term" value="F:DNA binding"/>
    <property type="evidence" value="ECO:0007669"/>
    <property type="project" value="UniProtKB-KW"/>
</dbReference>
<feature type="domain" description="Tyr recombinase" evidence="4">
    <location>
        <begin position="19"/>
        <end position="209"/>
    </location>
</feature>
<keyword evidence="2" id="KW-0238">DNA-binding</keyword>
<dbReference type="GO" id="GO:0015074">
    <property type="term" value="P:DNA integration"/>
    <property type="evidence" value="ECO:0007669"/>
    <property type="project" value="InterPro"/>
</dbReference>
<keyword evidence="3" id="KW-0233">DNA recombination</keyword>
<dbReference type="AlphaFoldDB" id="A0A174SMN5"/>
<evidence type="ECO:0000313" key="6">
    <source>
        <dbReference type="Proteomes" id="UP000095712"/>
    </source>
</evidence>
<dbReference type="InterPro" id="IPR011010">
    <property type="entry name" value="DNA_brk_join_enz"/>
</dbReference>
<dbReference type="Pfam" id="PF00589">
    <property type="entry name" value="Phage_integrase"/>
    <property type="match status" value="1"/>
</dbReference>
<evidence type="ECO:0000256" key="1">
    <source>
        <dbReference type="ARBA" id="ARBA00008857"/>
    </source>
</evidence>
<gene>
    <name evidence="5" type="primary">xerD_7</name>
    <name evidence="5" type="ORF">ERS852523_03460</name>
</gene>
<dbReference type="PANTHER" id="PTHR30349:SF41">
    <property type="entry name" value="INTEGRASE_RECOMBINASE PROTEIN MJ0367-RELATED"/>
    <property type="match status" value="1"/>
</dbReference>
<dbReference type="Gene3D" id="1.10.443.10">
    <property type="entry name" value="Intergrase catalytic core"/>
    <property type="match status" value="1"/>
</dbReference>
<name>A0A174SMN5_9FIRM</name>
<dbReference type="InterPro" id="IPR013762">
    <property type="entry name" value="Integrase-like_cat_sf"/>
</dbReference>
<dbReference type="PROSITE" id="PS51898">
    <property type="entry name" value="TYR_RECOMBINASE"/>
    <property type="match status" value="1"/>
</dbReference>
<dbReference type="PANTHER" id="PTHR30349">
    <property type="entry name" value="PHAGE INTEGRASE-RELATED"/>
    <property type="match status" value="1"/>
</dbReference>
<comment type="similarity">
    <text evidence="1">Belongs to the 'phage' integrase family.</text>
</comment>
<dbReference type="InterPro" id="IPR050090">
    <property type="entry name" value="Tyrosine_recombinase_XerCD"/>
</dbReference>
<reference evidence="5 6" key="1">
    <citation type="submission" date="2015-09" db="EMBL/GenBank/DDBJ databases">
        <authorList>
            <consortium name="Pathogen Informatics"/>
        </authorList>
    </citation>
    <scope>NUCLEOTIDE SEQUENCE [LARGE SCALE GENOMIC DNA]</scope>
    <source>
        <strain evidence="5 6">2789STDY5834911</strain>
    </source>
</reference>
<evidence type="ECO:0000259" key="4">
    <source>
        <dbReference type="PROSITE" id="PS51898"/>
    </source>
</evidence>
<sequence>MQSIALGASKVPFIKGTQKVKETIKPDDLAALLAAPSDRSKIGIRDKTILILLYDSAIRVSELRELTLESLKLNETIPYIRVHGKGDKERIVSITDKTVEHLKRYIKIYHSETNGDYPLFYTVIKGNLSAMSTGNVERILNKYAEKIRPDHPGLPQKLYPHMLRRTRACGLYQNGVELELVSRILGHTSTQTTRIYASPSIEMLKKAMENNSVDVSETAEWLDDEEELARICGIR</sequence>
<dbReference type="SUPFAM" id="SSF56349">
    <property type="entry name" value="DNA breaking-rejoining enzymes"/>
    <property type="match status" value="1"/>
</dbReference>
<accession>A0A174SMN5</accession>
<evidence type="ECO:0000313" key="5">
    <source>
        <dbReference type="EMBL" id="CUP96918.1"/>
    </source>
</evidence>
<dbReference type="GO" id="GO:0006310">
    <property type="term" value="P:DNA recombination"/>
    <property type="evidence" value="ECO:0007669"/>
    <property type="project" value="UniProtKB-KW"/>
</dbReference>
<evidence type="ECO:0000256" key="3">
    <source>
        <dbReference type="ARBA" id="ARBA00023172"/>
    </source>
</evidence>
<dbReference type="EMBL" id="CZAW01000050">
    <property type="protein sequence ID" value="CUP96918.1"/>
    <property type="molecule type" value="Genomic_DNA"/>
</dbReference>